<reference evidence="2 3" key="1">
    <citation type="submission" date="2023-02" db="EMBL/GenBank/DDBJ databases">
        <title>LHISI_Scaffold_Assembly.</title>
        <authorList>
            <person name="Stuart O.P."/>
            <person name="Cleave R."/>
            <person name="Magrath M.J.L."/>
            <person name="Mikheyev A.S."/>
        </authorList>
    </citation>
    <scope>NUCLEOTIDE SEQUENCE [LARGE SCALE GENOMIC DNA]</scope>
    <source>
        <strain evidence="2">Daus_M_001</strain>
        <tissue evidence="2">Leg muscle</tissue>
    </source>
</reference>
<dbReference type="EMBL" id="JARBHB010000002">
    <property type="protein sequence ID" value="KAJ8893452.1"/>
    <property type="molecule type" value="Genomic_DNA"/>
</dbReference>
<organism evidence="2 3">
    <name type="scientific">Dryococelus australis</name>
    <dbReference type="NCBI Taxonomy" id="614101"/>
    <lineage>
        <taxon>Eukaryota</taxon>
        <taxon>Metazoa</taxon>
        <taxon>Ecdysozoa</taxon>
        <taxon>Arthropoda</taxon>
        <taxon>Hexapoda</taxon>
        <taxon>Insecta</taxon>
        <taxon>Pterygota</taxon>
        <taxon>Neoptera</taxon>
        <taxon>Polyneoptera</taxon>
        <taxon>Phasmatodea</taxon>
        <taxon>Verophasmatodea</taxon>
        <taxon>Anareolatae</taxon>
        <taxon>Phasmatidae</taxon>
        <taxon>Eurycanthinae</taxon>
        <taxon>Dryococelus</taxon>
    </lineage>
</organism>
<feature type="region of interest" description="Disordered" evidence="1">
    <location>
        <begin position="346"/>
        <end position="366"/>
    </location>
</feature>
<evidence type="ECO:0000313" key="3">
    <source>
        <dbReference type="Proteomes" id="UP001159363"/>
    </source>
</evidence>
<protein>
    <submittedName>
        <fullName evidence="2">Uncharacterized protein</fullName>
    </submittedName>
</protein>
<gene>
    <name evidence="2" type="ORF">PR048_006050</name>
</gene>
<proteinExistence type="predicted"/>
<feature type="region of interest" description="Disordered" evidence="1">
    <location>
        <begin position="387"/>
        <end position="427"/>
    </location>
</feature>
<sequence length="624" mass="69417">MPFSLDVLVDRKFSVGTRRMVRQTLHPNQDRRVGSLWRGERTRSPDWSLTCVAALQPRVFRRGVEIFMTAPNVRARARERNEFLERLPEFKNIIPSPHPIPLTIHREHFSPGEFRLRERPGKFSFHVTYIRKVNFDVRLAGLRSQLFLSRCGFTVLLIWKGCGGVVARLLASRMCEPSSFPTAVAPGFPHVRIVPDDATGRRVSSGISRFPHSCVPALLHTRLTPPSSALKSSLKWPGAWVGNTHNGVQSSSRKRFIKKLSNVSESNLTVKRYEGNIARLALRSDEALEARVRLCPNSPEVHTCAYLSPEVTSSDTGLSAARIAPSLLDLGLSPLRLRVWTSTWRERRGGQAVKDNPPPPPRPPRERAVVAWKMGRDRSRWKAGHMDGDLASGHRAPPSGRTPVCGRPIKGSPSASRRGKYCRLGDAPPRSLGVDTLAGGTTDRGYSISFPIGDTGSSLAMCYSRTHKTCDTPVLLCPPCQHSERPSPPAEHLAYTRVHQTQDFFPPSPPPSSRLPTMLNCPGQRRNSVATLRSDTSKGDRNPPGLLQLAVNHYHQVTKRPTQNNRSQTRTCYWDNQSSACPTELSMALVGWKSRPLEPLPFCSGGGREKAAFRRTMSLHSNGR</sequence>
<keyword evidence="3" id="KW-1185">Reference proteome</keyword>
<accession>A0ABQ9IAG6</accession>
<name>A0ABQ9IAG6_9NEOP</name>
<evidence type="ECO:0000313" key="2">
    <source>
        <dbReference type="EMBL" id="KAJ8893452.1"/>
    </source>
</evidence>
<comment type="caution">
    <text evidence="2">The sequence shown here is derived from an EMBL/GenBank/DDBJ whole genome shotgun (WGS) entry which is preliminary data.</text>
</comment>
<dbReference type="Proteomes" id="UP001159363">
    <property type="component" value="Chromosome 2"/>
</dbReference>
<evidence type="ECO:0000256" key="1">
    <source>
        <dbReference type="SAM" id="MobiDB-lite"/>
    </source>
</evidence>